<dbReference type="GO" id="GO:0006605">
    <property type="term" value="P:protein targeting"/>
    <property type="evidence" value="ECO:0007669"/>
    <property type="project" value="UniProtKB-UniRule"/>
</dbReference>
<reference evidence="9" key="2">
    <citation type="submission" date="2021-04" db="EMBL/GenBank/DDBJ databases">
        <authorList>
            <person name="Gilroy R."/>
        </authorList>
    </citation>
    <scope>NUCLEOTIDE SEQUENCE</scope>
    <source>
        <strain evidence="9">23274</strain>
    </source>
</reference>
<accession>A0A9D1UZB9</accession>
<evidence type="ECO:0000256" key="7">
    <source>
        <dbReference type="ARBA" id="ARBA00023136"/>
    </source>
</evidence>
<gene>
    <name evidence="8 9" type="primary">secE</name>
    <name evidence="9" type="ORF">H9863_02880</name>
</gene>
<sequence>MKLKAYFADVYNELVHKVSWPSWSELQSSATIVMIASVIIAIGVLVMDFSFRHIMEFIYNML</sequence>
<dbReference type="GO" id="GO:0009306">
    <property type="term" value="P:protein secretion"/>
    <property type="evidence" value="ECO:0007669"/>
    <property type="project" value="UniProtKB-UniRule"/>
</dbReference>
<evidence type="ECO:0000256" key="6">
    <source>
        <dbReference type="ARBA" id="ARBA00023010"/>
    </source>
</evidence>
<dbReference type="GO" id="GO:0005886">
    <property type="term" value="C:plasma membrane"/>
    <property type="evidence" value="ECO:0007669"/>
    <property type="project" value="UniProtKB-SubCell"/>
</dbReference>
<protein>
    <recommendedName>
        <fullName evidence="8">Protein translocase subunit SecE</fullName>
    </recommendedName>
</protein>
<keyword evidence="4 8" id="KW-0653">Protein transport</keyword>
<dbReference type="InterPro" id="IPR038379">
    <property type="entry name" value="SecE_sf"/>
</dbReference>
<dbReference type="Proteomes" id="UP000824202">
    <property type="component" value="Unassembled WGS sequence"/>
</dbReference>
<proteinExistence type="inferred from homology"/>
<keyword evidence="6 8" id="KW-0811">Translocation</keyword>
<comment type="function">
    <text evidence="8">Essential subunit of the Sec protein translocation channel SecYEG. Clamps together the 2 halves of SecY. May contact the channel plug during translocation.</text>
</comment>
<dbReference type="Gene3D" id="1.20.5.1030">
    <property type="entry name" value="Preprotein translocase secy subunit"/>
    <property type="match status" value="1"/>
</dbReference>
<comment type="similarity">
    <text evidence="8">Belongs to the SecE/SEC61-gamma family.</text>
</comment>
<dbReference type="EMBL" id="DXFT01000057">
    <property type="protein sequence ID" value="HIX03048.1"/>
    <property type="molecule type" value="Genomic_DNA"/>
</dbReference>
<feature type="transmembrane region" description="Helical" evidence="8">
    <location>
        <begin position="30"/>
        <end position="51"/>
    </location>
</feature>
<organism evidence="9 10">
    <name type="scientific">Candidatus Odoribacter faecigallinarum</name>
    <dbReference type="NCBI Taxonomy" id="2838706"/>
    <lineage>
        <taxon>Bacteria</taxon>
        <taxon>Pseudomonadati</taxon>
        <taxon>Bacteroidota</taxon>
        <taxon>Bacteroidia</taxon>
        <taxon>Bacteroidales</taxon>
        <taxon>Odoribacteraceae</taxon>
        <taxon>Odoribacter</taxon>
    </lineage>
</organism>
<evidence type="ECO:0000256" key="3">
    <source>
        <dbReference type="ARBA" id="ARBA00022692"/>
    </source>
</evidence>
<evidence type="ECO:0000256" key="2">
    <source>
        <dbReference type="ARBA" id="ARBA00022448"/>
    </source>
</evidence>
<keyword evidence="3 8" id="KW-0812">Transmembrane</keyword>
<evidence type="ECO:0000256" key="4">
    <source>
        <dbReference type="ARBA" id="ARBA00022927"/>
    </source>
</evidence>
<keyword evidence="2 8" id="KW-0813">Transport</keyword>
<dbReference type="InterPro" id="IPR005807">
    <property type="entry name" value="SecE_bac"/>
</dbReference>
<dbReference type="GO" id="GO:0008320">
    <property type="term" value="F:protein transmembrane transporter activity"/>
    <property type="evidence" value="ECO:0007669"/>
    <property type="project" value="UniProtKB-UniRule"/>
</dbReference>
<dbReference type="AlphaFoldDB" id="A0A9D1UZB9"/>
<comment type="subunit">
    <text evidence="8">Component of the Sec protein translocase complex. Heterotrimer consisting of SecY, SecE and SecG subunits. The heterotrimers can form oligomers, although 1 heterotrimer is thought to be able to translocate proteins. Interacts with the ribosome. Interacts with SecDF, and other proteins may be involved. Interacts with SecA.</text>
</comment>
<comment type="subcellular location">
    <subcellularLocation>
        <location evidence="8">Cell membrane</location>
        <topology evidence="8">Single-pass membrane protein</topology>
    </subcellularLocation>
    <subcellularLocation>
        <location evidence="1">Membrane</location>
    </subcellularLocation>
</comment>
<comment type="caution">
    <text evidence="9">The sequence shown here is derived from an EMBL/GenBank/DDBJ whole genome shotgun (WGS) entry which is preliminary data.</text>
</comment>
<name>A0A9D1UZB9_9BACT</name>
<keyword evidence="5 8" id="KW-1133">Transmembrane helix</keyword>
<evidence type="ECO:0000256" key="5">
    <source>
        <dbReference type="ARBA" id="ARBA00022989"/>
    </source>
</evidence>
<reference evidence="9" key="1">
    <citation type="journal article" date="2021" name="PeerJ">
        <title>Extensive microbial diversity within the chicken gut microbiome revealed by metagenomics and culture.</title>
        <authorList>
            <person name="Gilroy R."/>
            <person name="Ravi A."/>
            <person name="Getino M."/>
            <person name="Pursley I."/>
            <person name="Horton D.L."/>
            <person name="Alikhan N.F."/>
            <person name="Baker D."/>
            <person name="Gharbi K."/>
            <person name="Hall N."/>
            <person name="Watson M."/>
            <person name="Adriaenssens E.M."/>
            <person name="Foster-Nyarko E."/>
            <person name="Jarju S."/>
            <person name="Secka A."/>
            <person name="Antonio M."/>
            <person name="Oren A."/>
            <person name="Chaudhuri R.R."/>
            <person name="La Ragione R."/>
            <person name="Hildebrand F."/>
            <person name="Pallen M.J."/>
        </authorList>
    </citation>
    <scope>NUCLEOTIDE SEQUENCE</scope>
    <source>
        <strain evidence="9">23274</strain>
    </source>
</reference>
<dbReference type="Pfam" id="PF00584">
    <property type="entry name" value="SecE"/>
    <property type="match status" value="1"/>
</dbReference>
<keyword evidence="7 8" id="KW-0472">Membrane</keyword>
<evidence type="ECO:0000313" key="9">
    <source>
        <dbReference type="EMBL" id="HIX03048.1"/>
    </source>
</evidence>
<evidence type="ECO:0000313" key="10">
    <source>
        <dbReference type="Proteomes" id="UP000824202"/>
    </source>
</evidence>
<evidence type="ECO:0000256" key="1">
    <source>
        <dbReference type="ARBA" id="ARBA00004370"/>
    </source>
</evidence>
<keyword evidence="8" id="KW-1003">Cell membrane</keyword>
<dbReference type="NCBIfam" id="TIGR00964">
    <property type="entry name" value="secE_bact"/>
    <property type="match status" value="1"/>
</dbReference>
<dbReference type="HAMAP" id="MF_00422">
    <property type="entry name" value="SecE"/>
    <property type="match status" value="1"/>
</dbReference>
<dbReference type="InterPro" id="IPR001901">
    <property type="entry name" value="Translocase_SecE/Sec61-g"/>
</dbReference>
<dbReference type="GO" id="GO:0043952">
    <property type="term" value="P:protein transport by the Sec complex"/>
    <property type="evidence" value="ECO:0007669"/>
    <property type="project" value="UniProtKB-UniRule"/>
</dbReference>
<dbReference type="GO" id="GO:0065002">
    <property type="term" value="P:intracellular protein transmembrane transport"/>
    <property type="evidence" value="ECO:0007669"/>
    <property type="project" value="UniProtKB-UniRule"/>
</dbReference>
<evidence type="ECO:0000256" key="8">
    <source>
        <dbReference type="HAMAP-Rule" id="MF_00422"/>
    </source>
</evidence>